<evidence type="ECO:0000313" key="3">
    <source>
        <dbReference type="EMBL" id="QHQ61140.1"/>
    </source>
</evidence>
<dbReference type="GO" id="GO:0043709">
    <property type="term" value="P:cell adhesion involved in single-species biofilm formation"/>
    <property type="evidence" value="ECO:0007669"/>
    <property type="project" value="TreeGrafter"/>
</dbReference>
<keyword evidence="1" id="KW-1133">Transmembrane helix</keyword>
<dbReference type="CDD" id="cd01949">
    <property type="entry name" value="GGDEF"/>
    <property type="match status" value="1"/>
</dbReference>
<dbReference type="GO" id="GO:0052621">
    <property type="term" value="F:diguanylate cyclase activity"/>
    <property type="evidence" value="ECO:0007669"/>
    <property type="project" value="TreeGrafter"/>
</dbReference>
<dbReference type="PANTHER" id="PTHR45138">
    <property type="entry name" value="REGULATORY COMPONENTS OF SENSORY TRANSDUCTION SYSTEM"/>
    <property type="match status" value="1"/>
</dbReference>
<protein>
    <submittedName>
        <fullName evidence="3">Diguanylate cyclase</fullName>
    </submittedName>
</protein>
<dbReference type="Pfam" id="PF22673">
    <property type="entry name" value="MCP-like_PDC_1"/>
    <property type="match status" value="1"/>
</dbReference>
<proteinExistence type="predicted"/>
<dbReference type="AlphaFoldDB" id="A0A6P1TIV9"/>
<evidence type="ECO:0000256" key="1">
    <source>
        <dbReference type="SAM" id="Phobius"/>
    </source>
</evidence>
<dbReference type="NCBIfam" id="TIGR00254">
    <property type="entry name" value="GGDEF"/>
    <property type="match status" value="1"/>
</dbReference>
<dbReference type="SMART" id="SM00267">
    <property type="entry name" value="GGDEF"/>
    <property type="match status" value="1"/>
</dbReference>
<dbReference type="EMBL" id="CP048000">
    <property type="protein sequence ID" value="QHQ61140.1"/>
    <property type="molecule type" value="Genomic_DNA"/>
</dbReference>
<dbReference type="PANTHER" id="PTHR45138:SF9">
    <property type="entry name" value="DIGUANYLATE CYCLASE DGCM-RELATED"/>
    <property type="match status" value="1"/>
</dbReference>
<dbReference type="Proteomes" id="UP000464314">
    <property type="component" value="Chromosome"/>
</dbReference>
<keyword evidence="1" id="KW-0472">Membrane</keyword>
<dbReference type="PROSITE" id="PS50887">
    <property type="entry name" value="GGDEF"/>
    <property type="match status" value="1"/>
</dbReference>
<dbReference type="InterPro" id="IPR000160">
    <property type="entry name" value="GGDEF_dom"/>
</dbReference>
<dbReference type="Pfam" id="PF00990">
    <property type="entry name" value="GGDEF"/>
    <property type="match status" value="1"/>
</dbReference>
<gene>
    <name evidence="3" type="ORF">Ana3638_10470</name>
</gene>
<feature type="domain" description="GGDEF" evidence="2">
    <location>
        <begin position="398"/>
        <end position="531"/>
    </location>
</feature>
<dbReference type="Gene3D" id="3.30.70.270">
    <property type="match status" value="1"/>
</dbReference>
<accession>A0A6P1TIV9</accession>
<evidence type="ECO:0000313" key="4">
    <source>
        <dbReference type="Proteomes" id="UP000464314"/>
    </source>
</evidence>
<organism evidence="3 4">
    <name type="scientific">Anaerocolumna sedimenticola</name>
    <dbReference type="NCBI Taxonomy" id="2696063"/>
    <lineage>
        <taxon>Bacteria</taxon>
        <taxon>Bacillati</taxon>
        <taxon>Bacillota</taxon>
        <taxon>Clostridia</taxon>
        <taxon>Lachnospirales</taxon>
        <taxon>Lachnospiraceae</taxon>
        <taxon>Anaerocolumna</taxon>
    </lineage>
</organism>
<keyword evidence="1" id="KW-0812">Transmembrane</keyword>
<dbReference type="KEGG" id="anr:Ana3638_10470"/>
<dbReference type="FunFam" id="3.30.70.270:FF:000001">
    <property type="entry name" value="Diguanylate cyclase domain protein"/>
    <property type="match status" value="1"/>
</dbReference>
<feature type="transmembrane region" description="Helical" evidence="1">
    <location>
        <begin position="312"/>
        <end position="335"/>
    </location>
</feature>
<evidence type="ECO:0000259" key="2">
    <source>
        <dbReference type="PROSITE" id="PS50887"/>
    </source>
</evidence>
<dbReference type="InterPro" id="IPR050469">
    <property type="entry name" value="Diguanylate_Cyclase"/>
</dbReference>
<dbReference type="RefSeq" id="WP_161837967.1">
    <property type="nucleotide sequence ID" value="NZ_CP048000.1"/>
</dbReference>
<keyword evidence="4" id="KW-1185">Reference proteome</keyword>
<reference evidence="3 4" key="1">
    <citation type="submission" date="2020-01" db="EMBL/GenBank/DDBJ databases">
        <title>Genome analysis of Anaerocolumna sp. CBA3638.</title>
        <authorList>
            <person name="Kim J."/>
            <person name="Roh S.W."/>
        </authorList>
    </citation>
    <scope>NUCLEOTIDE SEQUENCE [LARGE SCALE GENOMIC DNA]</scope>
    <source>
        <strain evidence="3 4">CBA3638</strain>
    </source>
</reference>
<dbReference type="GO" id="GO:1902201">
    <property type="term" value="P:negative regulation of bacterial-type flagellum-dependent cell motility"/>
    <property type="evidence" value="ECO:0007669"/>
    <property type="project" value="TreeGrafter"/>
</dbReference>
<dbReference type="InterPro" id="IPR029787">
    <property type="entry name" value="Nucleotide_cyclase"/>
</dbReference>
<dbReference type="GO" id="GO:0005886">
    <property type="term" value="C:plasma membrane"/>
    <property type="evidence" value="ECO:0007669"/>
    <property type="project" value="TreeGrafter"/>
</dbReference>
<dbReference type="SUPFAM" id="SSF55073">
    <property type="entry name" value="Nucleotide cyclase"/>
    <property type="match status" value="1"/>
</dbReference>
<sequence>MKLKKPIIILLIFISNLITYQNKYDSLIKDFKNNAISKEAILNRHIDLISGYADIISIFGNGIYQSTEASNSRFLDFVQYNSKENYFHTDVIGGTIMEKTEGNLTGVGRIPTDITVRDDLNLAIHFNKVFNKLYQKLPDIKWMSYISENNFINHYPFIYSKDFRYTDDLKKQIFYTKAAPEENYTQKSVWTPVYLNQDKTELIVTYSTPIYHRKQFMGVVTIDFSNFRFNEMIDSNYESCLVDENDFVIASGHKKALGKEVISMEEFLDISDFTANTMKHMEVNEVKRINGYYVYSIRLTNAPWNLFIRVPAWTILLQSILTTLPIMLICLFLLLTMNEAEKRKQTARLLKDSIVELKSYQRLLESAAKMDFLTTTYNRRGYEEKLTEYMKETEVNKLPISVLIADIDFFKHYNDTYGHAAGDKVLINTAAIMQRNVSKKDIVCRWGGEEFLIVLFNKTYEEALIVAENIRKDIETSLIKLENSQTLNFTITIGVAEYERDNSFDQCISNADKALYNGKEQGRNKVTGSRYLL</sequence>
<dbReference type="Gene3D" id="3.30.450.20">
    <property type="entry name" value="PAS domain"/>
    <property type="match status" value="1"/>
</dbReference>
<dbReference type="InterPro" id="IPR043128">
    <property type="entry name" value="Rev_trsase/Diguanyl_cyclase"/>
</dbReference>
<name>A0A6P1TIV9_9FIRM</name>